<feature type="signal peptide" evidence="2">
    <location>
        <begin position="1"/>
        <end position="19"/>
    </location>
</feature>
<evidence type="ECO:0000256" key="2">
    <source>
        <dbReference type="SAM" id="SignalP"/>
    </source>
</evidence>
<dbReference type="HOGENOM" id="CLU_061858_0_0_1"/>
<proteinExistence type="predicted"/>
<feature type="region of interest" description="Disordered" evidence="1">
    <location>
        <begin position="279"/>
        <end position="322"/>
    </location>
</feature>
<organism evidence="3 4">
    <name type="scientific">Pisolithus microcarpus 441</name>
    <dbReference type="NCBI Taxonomy" id="765257"/>
    <lineage>
        <taxon>Eukaryota</taxon>
        <taxon>Fungi</taxon>
        <taxon>Dikarya</taxon>
        <taxon>Basidiomycota</taxon>
        <taxon>Agaricomycotina</taxon>
        <taxon>Agaricomycetes</taxon>
        <taxon>Agaricomycetidae</taxon>
        <taxon>Boletales</taxon>
        <taxon>Sclerodermatineae</taxon>
        <taxon>Pisolithaceae</taxon>
        <taxon>Pisolithus</taxon>
    </lineage>
</organism>
<feature type="compositionally biased region" description="Polar residues" evidence="1">
    <location>
        <begin position="302"/>
        <end position="314"/>
    </location>
</feature>
<gene>
    <name evidence="3" type="ORF">PISMIDRAFT_516167</name>
</gene>
<protein>
    <recommendedName>
        <fullName evidence="5">Thioredoxin-like fold domain-containing protein</fullName>
    </recommendedName>
</protein>
<evidence type="ECO:0008006" key="5">
    <source>
        <dbReference type="Google" id="ProtNLM"/>
    </source>
</evidence>
<evidence type="ECO:0000256" key="1">
    <source>
        <dbReference type="SAM" id="MobiDB-lite"/>
    </source>
</evidence>
<feature type="region of interest" description="Disordered" evidence="1">
    <location>
        <begin position="32"/>
        <end position="56"/>
    </location>
</feature>
<keyword evidence="4" id="KW-1185">Reference proteome</keyword>
<dbReference type="EMBL" id="KN833690">
    <property type="protein sequence ID" value="KIK29043.1"/>
    <property type="molecule type" value="Genomic_DNA"/>
</dbReference>
<evidence type="ECO:0000313" key="3">
    <source>
        <dbReference type="EMBL" id="KIK29043.1"/>
    </source>
</evidence>
<feature type="chain" id="PRO_5002223986" description="Thioredoxin-like fold domain-containing protein" evidence="2">
    <location>
        <begin position="20"/>
        <end position="322"/>
    </location>
</feature>
<accession>A0A0D0AAR2</accession>
<dbReference type="Proteomes" id="UP000054018">
    <property type="component" value="Unassembled WGS sequence"/>
</dbReference>
<keyword evidence="2" id="KW-0732">Signal</keyword>
<reference evidence="4" key="2">
    <citation type="submission" date="2015-01" db="EMBL/GenBank/DDBJ databases">
        <title>Evolutionary Origins and Diversification of the Mycorrhizal Mutualists.</title>
        <authorList>
            <consortium name="DOE Joint Genome Institute"/>
            <consortium name="Mycorrhizal Genomics Consortium"/>
            <person name="Kohler A."/>
            <person name="Kuo A."/>
            <person name="Nagy L.G."/>
            <person name="Floudas D."/>
            <person name="Copeland A."/>
            <person name="Barry K.W."/>
            <person name="Cichocki N."/>
            <person name="Veneault-Fourrey C."/>
            <person name="LaButti K."/>
            <person name="Lindquist E.A."/>
            <person name="Lipzen A."/>
            <person name="Lundell T."/>
            <person name="Morin E."/>
            <person name="Murat C."/>
            <person name="Riley R."/>
            <person name="Ohm R."/>
            <person name="Sun H."/>
            <person name="Tunlid A."/>
            <person name="Henrissat B."/>
            <person name="Grigoriev I.V."/>
            <person name="Hibbett D.S."/>
            <person name="Martin F."/>
        </authorList>
    </citation>
    <scope>NUCLEOTIDE SEQUENCE [LARGE SCALE GENOMIC DNA]</scope>
    <source>
        <strain evidence="4">441</strain>
    </source>
</reference>
<reference evidence="3 4" key="1">
    <citation type="submission" date="2014-04" db="EMBL/GenBank/DDBJ databases">
        <authorList>
            <consortium name="DOE Joint Genome Institute"/>
            <person name="Kuo A."/>
            <person name="Kohler A."/>
            <person name="Costa M.D."/>
            <person name="Nagy L.G."/>
            <person name="Floudas D."/>
            <person name="Copeland A."/>
            <person name="Barry K.W."/>
            <person name="Cichocki N."/>
            <person name="Veneault-Fourrey C."/>
            <person name="LaButti K."/>
            <person name="Lindquist E.A."/>
            <person name="Lipzen A."/>
            <person name="Lundell T."/>
            <person name="Morin E."/>
            <person name="Murat C."/>
            <person name="Sun H."/>
            <person name="Tunlid A."/>
            <person name="Henrissat B."/>
            <person name="Grigoriev I.V."/>
            <person name="Hibbett D.S."/>
            <person name="Martin F."/>
            <person name="Nordberg H.P."/>
            <person name="Cantor M.N."/>
            <person name="Hua S.X."/>
        </authorList>
    </citation>
    <scope>NUCLEOTIDE SEQUENCE [LARGE SCALE GENOMIC DNA]</scope>
    <source>
        <strain evidence="3 4">441</strain>
    </source>
</reference>
<name>A0A0D0AAR2_9AGAM</name>
<evidence type="ECO:0000313" key="4">
    <source>
        <dbReference type="Proteomes" id="UP000054018"/>
    </source>
</evidence>
<feature type="compositionally biased region" description="Polar residues" evidence="1">
    <location>
        <begin position="42"/>
        <end position="56"/>
    </location>
</feature>
<dbReference type="OrthoDB" id="2502001at2759"/>
<dbReference type="AlphaFoldDB" id="A0A0D0AAR2"/>
<sequence>MRLQALSLGLLAITGVANAQYFSAGWTPGQPIPTEPAAAPTSWPQTSPEAGSNHASAPSKFLDELVTVGPVSAIMSLVGLNISGTRDFDWDERIPLITDSNYQDVIVNEELSTEEEEKRVWFLIITVTAGQPDGISKYVDTVFDQAYNHTLEKGDLPHVRFGRIDYLDVTSITTKWAVWSAPTLVVLIDRGQTLRFYQAGRMHLNADLLYQFLKEEAWRMREPWRSAFSPGGQREWVLDYLALVLSTVYSFFVRVPRWVMYVASGGAASVIINLLHKPSAQRPAPKPGPKPKEPSVPLATKGESTATSGKGQKSTSKRKGKQ</sequence>